<dbReference type="Gene3D" id="1.25.40.10">
    <property type="entry name" value="Tetratricopeptide repeat domain"/>
    <property type="match status" value="1"/>
</dbReference>
<dbReference type="RefSeq" id="XP_025353357.1">
    <property type="nucleotide sequence ID" value="XM_025500553.1"/>
</dbReference>
<evidence type="ECO:0000313" key="3">
    <source>
        <dbReference type="Proteomes" id="UP000245771"/>
    </source>
</evidence>
<dbReference type="GeneID" id="37022334"/>
<dbReference type="AlphaFoldDB" id="A0A316VBX3"/>
<evidence type="ECO:0000313" key="2">
    <source>
        <dbReference type="EMBL" id="PWN33055.1"/>
    </source>
</evidence>
<protein>
    <submittedName>
        <fullName evidence="2">Uncharacterized protein</fullName>
    </submittedName>
</protein>
<reference evidence="2 3" key="1">
    <citation type="journal article" date="2018" name="Mol. Biol. Evol.">
        <title>Broad Genomic Sampling Reveals a Smut Pathogenic Ancestry of the Fungal Clade Ustilaginomycotina.</title>
        <authorList>
            <person name="Kijpornyongpan T."/>
            <person name="Mondo S.J."/>
            <person name="Barry K."/>
            <person name="Sandor L."/>
            <person name="Lee J."/>
            <person name="Lipzen A."/>
            <person name="Pangilinan J."/>
            <person name="LaButti K."/>
            <person name="Hainaut M."/>
            <person name="Henrissat B."/>
            <person name="Grigoriev I.V."/>
            <person name="Spatafora J.W."/>
            <person name="Aime M.C."/>
        </authorList>
    </citation>
    <scope>NUCLEOTIDE SEQUENCE [LARGE SCALE GENOMIC DNA]</scope>
    <source>
        <strain evidence="2 3">MCA 3882</strain>
    </source>
</reference>
<dbReference type="EMBL" id="KZ819605">
    <property type="protein sequence ID" value="PWN33055.1"/>
    <property type="molecule type" value="Genomic_DNA"/>
</dbReference>
<dbReference type="STRING" id="1280837.A0A316VBX3"/>
<dbReference type="InParanoid" id="A0A316VBX3"/>
<dbReference type="InterPro" id="IPR011990">
    <property type="entry name" value="TPR-like_helical_dom_sf"/>
</dbReference>
<organism evidence="2 3">
    <name type="scientific">Meira miltonrushii</name>
    <dbReference type="NCBI Taxonomy" id="1280837"/>
    <lineage>
        <taxon>Eukaryota</taxon>
        <taxon>Fungi</taxon>
        <taxon>Dikarya</taxon>
        <taxon>Basidiomycota</taxon>
        <taxon>Ustilaginomycotina</taxon>
        <taxon>Exobasidiomycetes</taxon>
        <taxon>Exobasidiales</taxon>
        <taxon>Brachybasidiaceae</taxon>
        <taxon>Meira</taxon>
    </lineage>
</organism>
<proteinExistence type="predicted"/>
<keyword evidence="3" id="KW-1185">Reference proteome</keyword>
<dbReference type="OrthoDB" id="1908178at2759"/>
<dbReference type="Proteomes" id="UP000245771">
    <property type="component" value="Unassembled WGS sequence"/>
</dbReference>
<gene>
    <name evidence="2" type="ORF">FA14DRAFT_174689</name>
</gene>
<accession>A0A316VBX3</accession>
<sequence>MARPAIRALQRPLIEQSASSFNNNAGHILHIPLRRCNDQPIAGKCWTTPSWRELHSASQVYENEAGPSNYKKDTSHDNTQLQNRHRPKNEARVTLLRREVNHTDTRPSAAAELLREVLEAEQVWPLKADGYQPREIVEVLNILRDRQMKEGRWQRLELLQHIEFIHDGIRNCLHRVRQKAKSKIVRESHSSQIQFTEEHVEKDLANQSDVGMWQSLLKLRALRELLSGCRQVPLRIPSVRDNLDVIEAIANDPSVPDRRSKFEKLLQDIERAIPPYKRLESSAATELLEETKMEELAIDWKSINQSQREKGRTFSDIQKAYKDRELSKPLGSVRMFEDVWKVMQTHLIPTSSCYSTALAVEIKLATWRSAKLRKRSQGERDELDQEGRDELELVWKPVTDLLGDLHARRELPIRIINQVMWSTVRHDPNHSFPNFDQHYQETDASSAKFVWPALDSVSAVYDIMRNMLLQRERILAAPQTGSSQQRKKYQKLPARLLGDLLLEDDHIPSSWTYNLMLRFYSSRGDMKSVLQVVQDMDNTTIGANNEYPKISMVTFGYIFDAFAKHGVPSRLVQIDRKAPEKSIWSVDENVGYHDKYGWNMDNLDVFYERFLLLHPAEASQLSHKGSVKDTEATDTHPVTILDRATSLIQEQMAYHADTVALAPSSQQQFFIITALRRVSGDEPEWVISQFVRLAAKFDTIFSESAWDANGSPINDEGWTRFRMTSRIERIMEMLYEMRDSEDDERKGMKWQTKFQEEIKARVIASQDEID</sequence>
<feature type="region of interest" description="Disordered" evidence="1">
    <location>
        <begin position="62"/>
        <end position="87"/>
    </location>
</feature>
<evidence type="ECO:0000256" key="1">
    <source>
        <dbReference type="SAM" id="MobiDB-lite"/>
    </source>
</evidence>
<name>A0A316VBX3_9BASI</name>